<gene>
    <name evidence="5" type="ORF">VZC37_08375</name>
</gene>
<dbReference type="Pfam" id="PF13193">
    <property type="entry name" value="AMP-binding_C"/>
    <property type="match status" value="1"/>
</dbReference>
<dbReference type="Gene3D" id="1.10.1200.10">
    <property type="entry name" value="ACP-like"/>
    <property type="match status" value="1"/>
</dbReference>
<evidence type="ECO:0000313" key="6">
    <source>
        <dbReference type="Proteomes" id="UP001347146"/>
    </source>
</evidence>
<dbReference type="EMBL" id="JAZDUF010000002">
    <property type="protein sequence ID" value="MEE3850347.1"/>
    <property type="molecule type" value="Genomic_DNA"/>
</dbReference>
<dbReference type="Pfam" id="PF00501">
    <property type="entry name" value="AMP-binding"/>
    <property type="match status" value="1"/>
</dbReference>
<dbReference type="InterPro" id="IPR045851">
    <property type="entry name" value="AMP-bd_C_sf"/>
</dbReference>
<dbReference type="Pfam" id="PF00550">
    <property type="entry name" value="PP-binding"/>
    <property type="match status" value="1"/>
</dbReference>
<dbReference type="InterPro" id="IPR025110">
    <property type="entry name" value="AMP-bd_C"/>
</dbReference>
<keyword evidence="3" id="KW-0597">Phosphoprotein</keyword>
<dbReference type="SUPFAM" id="SSF56801">
    <property type="entry name" value="Acetyl-CoA synthetase-like"/>
    <property type="match status" value="1"/>
</dbReference>
<dbReference type="Gene3D" id="3.40.50.12780">
    <property type="entry name" value="N-terminal domain of ligase-like"/>
    <property type="match status" value="1"/>
</dbReference>
<name>A0ABU7MB73_9ACTN</name>
<dbReference type="InterPro" id="IPR000873">
    <property type="entry name" value="AMP-dep_synth/lig_dom"/>
</dbReference>
<dbReference type="InterPro" id="IPR001242">
    <property type="entry name" value="Condensation_dom"/>
</dbReference>
<keyword evidence="6" id="KW-1185">Reference proteome</keyword>
<comment type="cofactor">
    <cofactor evidence="1">
        <name>pantetheine 4'-phosphate</name>
        <dbReference type="ChEBI" id="CHEBI:47942"/>
    </cofactor>
</comment>
<accession>A0ABU7MB73</accession>
<organism evidence="5 6">
    <name type="scientific">Gordonia sesuvii</name>
    <dbReference type="NCBI Taxonomy" id="3116777"/>
    <lineage>
        <taxon>Bacteria</taxon>
        <taxon>Bacillati</taxon>
        <taxon>Actinomycetota</taxon>
        <taxon>Actinomycetes</taxon>
        <taxon>Mycobacteriales</taxon>
        <taxon>Gordoniaceae</taxon>
        <taxon>Gordonia</taxon>
    </lineage>
</organism>
<evidence type="ECO:0000256" key="3">
    <source>
        <dbReference type="ARBA" id="ARBA00022553"/>
    </source>
</evidence>
<dbReference type="PROSITE" id="PS50075">
    <property type="entry name" value="CARRIER"/>
    <property type="match status" value="1"/>
</dbReference>
<dbReference type="Pfam" id="PF00668">
    <property type="entry name" value="Condensation"/>
    <property type="match status" value="1"/>
</dbReference>
<dbReference type="RefSeq" id="WP_330432008.1">
    <property type="nucleotide sequence ID" value="NZ_JAZDUF010000002.1"/>
</dbReference>
<dbReference type="SUPFAM" id="SSF47336">
    <property type="entry name" value="ACP-like"/>
    <property type="match status" value="1"/>
</dbReference>
<keyword evidence="2" id="KW-0596">Phosphopantetheine</keyword>
<feature type="domain" description="Carrier" evidence="4">
    <location>
        <begin position="906"/>
        <end position="980"/>
    </location>
</feature>
<dbReference type="NCBIfam" id="TIGR01733">
    <property type="entry name" value="AA-adenyl-dom"/>
    <property type="match status" value="1"/>
</dbReference>
<dbReference type="Gene3D" id="3.30.559.10">
    <property type="entry name" value="Chloramphenicol acetyltransferase-like domain"/>
    <property type="match status" value="1"/>
</dbReference>
<dbReference type="PANTHER" id="PTHR45527:SF1">
    <property type="entry name" value="FATTY ACID SYNTHASE"/>
    <property type="match status" value="1"/>
</dbReference>
<proteinExistence type="predicted"/>
<dbReference type="InterPro" id="IPR020845">
    <property type="entry name" value="AMP-binding_CS"/>
</dbReference>
<dbReference type="InterPro" id="IPR036736">
    <property type="entry name" value="ACP-like_sf"/>
</dbReference>
<evidence type="ECO:0000256" key="1">
    <source>
        <dbReference type="ARBA" id="ARBA00001957"/>
    </source>
</evidence>
<protein>
    <submittedName>
        <fullName evidence="5">Amino acid adenylation domain-containing protein</fullName>
    </submittedName>
</protein>
<dbReference type="Gene3D" id="3.30.300.30">
    <property type="match status" value="1"/>
</dbReference>
<dbReference type="InterPro" id="IPR042099">
    <property type="entry name" value="ANL_N_sf"/>
</dbReference>
<dbReference type="InterPro" id="IPR009081">
    <property type="entry name" value="PP-bd_ACP"/>
</dbReference>
<dbReference type="PROSITE" id="PS00455">
    <property type="entry name" value="AMP_BINDING"/>
    <property type="match status" value="1"/>
</dbReference>
<dbReference type="InterPro" id="IPR006162">
    <property type="entry name" value="Ppantetheine_attach_site"/>
</dbReference>
<dbReference type="SUPFAM" id="SSF52777">
    <property type="entry name" value="CoA-dependent acyltransferases"/>
    <property type="match status" value="2"/>
</dbReference>
<evidence type="ECO:0000259" key="4">
    <source>
        <dbReference type="PROSITE" id="PS50075"/>
    </source>
</evidence>
<dbReference type="PROSITE" id="PS00012">
    <property type="entry name" value="PHOSPHOPANTETHEINE"/>
    <property type="match status" value="1"/>
</dbReference>
<dbReference type="CDD" id="cd05930">
    <property type="entry name" value="A_NRPS"/>
    <property type="match status" value="1"/>
</dbReference>
<evidence type="ECO:0000313" key="5">
    <source>
        <dbReference type="EMBL" id="MEE3850347.1"/>
    </source>
</evidence>
<sequence length="1018" mass="106971">MMHASAAQRGLWSALSVLPPSPVFTVGQLLDFGAHADPDRLLIAARTAVAEADGLRSVFRPRPDGDVTVEIGAPIPVTRLDLGGDPAMVDRHAAQEVGEAIDPATGPCARVTVLTAGDRTSLLVIAHHIVLDAYGLGLLGRRIGALYADPADQRRLRSITEVSADHDASRDGDREFWIDETAGVGGPLTLSDRPRGHRIAQGVHTVRVTVERAGGSTANPARLVAAVAAFCGRYADTRDVVLGFPMMNRLGSPTANVPCTTVNVLPLRVAVNAGDRLDDIAARAAARMRSIAPHARHRGEDIVRELRRRGVDGVVGPTLNIKPFGSTVAFGDISAQVTSLARGPVVDLSITALGLPDGDLELMLDGDAELYSQTGLDELAGDLRAFVSTALTHSDKPIGGIAVDLPSAVQRAEAIRAADARTRVPADARSVVARLTDRRDATTAIIAEGERLDYAELHRRADALADELDGCGVEDIVAIRLPRGTDLVVALLAVLRRGAAFLPLDPGFPAERIAATLADARPTAIIEPGATGPLVRRLRSGTGHTTREPRPDAPAYVIYTSGSTGNPKGVVVEHRALTNFADAMIARLGFRPGQSLLAVTTISFDISILEVIVPLAAGMTVVIATAGDVHDPARLADLIRTHGIDHVQATPSLWAAFLDAGHADVLASVAVLVGGEQLPPEVGAALSRATRSTRNMYGPTETTIWSTTAAVDQSGPVTIGTPIDNTGVRVLDTTLHPVRDGRVGELYLAGDGLARGYRARVALTAERFVADPFGAPGARMYRTGDLVRTLSDGSLECLGRIDHQVKVRGFRIELGDIESALTTHQSVERAVAAATTGGRLVAYVIPREGAADTDELRTHLSARLPDYMLPAAILTVDEFPLTPNGKIDRRALPAPDFAAAADATRAPETPIEHTLADIFASVLDVPRVGAESDFFLLGGDSIRAVRVVAAAAHAGLGITALDVFDRPTVAALATVARHVEPATEAVGIAVRQAGSVGEHTTAGVDADELDELMDGNLL</sequence>
<comment type="caution">
    <text evidence="5">The sequence shown here is derived from an EMBL/GenBank/DDBJ whole genome shotgun (WGS) entry which is preliminary data.</text>
</comment>
<dbReference type="InterPro" id="IPR023213">
    <property type="entry name" value="CAT-like_dom_sf"/>
</dbReference>
<reference evidence="5 6" key="1">
    <citation type="submission" date="2024-01" db="EMBL/GenBank/DDBJ databases">
        <title>Draft genome sequence of Gordonia sp. LSe1-13.</title>
        <authorList>
            <person name="Suphannarot A."/>
            <person name="Mingma R."/>
        </authorList>
    </citation>
    <scope>NUCLEOTIDE SEQUENCE [LARGE SCALE GENOMIC DNA]</scope>
    <source>
        <strain evidence="5 6">LSe1-13</strain>
    </source>
</reference>
<dbReference type="Proteomes" id="UP001347146">
    <property type="component" value="Unassembled WGS sequence"/>
</dbReference>
<dbReference type="Gene3D" id="3.30.559.30">
    <property type="entry name" value="Nonribosomal peptide synthetase, condensation domain"/>
    <property type="match status" value="1"/>
</dbReference>
<dbReference type="PANTHER" id="PTHR45527">
    <property type="entry name" value="NONRIBOSOMAL PEPTIDE SYNTHETASE"/>
    <property type="match status" value="1"/>
</dbReference>
<dbReference type="InterPro" id="IPR010071">
    <property type="entry name" value="AA_adenyl_dom"/>
</dbReference>
<evidence type="ECO:0000256" key="2">
    <source>
        <dbReference type="ARBA" id="ARBA00022450"/>
    </source>
</evidence>